<dbReference type="EMBL" id="CP000724">
    <property type="protein sequence ID" value="ABR46426.1"/>
    <property type="molecule type" value="Genomic_DNA"/>
</dbReference>
<feature type="DNA-binding region" description="H-T-H motif" evidence="2">
    <location>
        <begin position="29"/>
        <end position="48"/>
    </location>
</feature>
<dbReference type="PROSITE" id="PS50977">
    <property type="entry name" value="HTH_TETR_2"/>
    <property type="match status" value="1"/>
</dbReference>
<keyword evidence="5" id="KW-1185">Reference proteome</keyword>
<keyword evidence="1 2" id="KW-0238">DNA-binding</keyword>
<dbReference type="HOGENOM" id="CLU_069356_12_2_9"/>
<organism evidence="4 5">
    <name type="scientific">Alkaliphilus metalliredigens (strain QYMF)</name>
    <dbReference type="NCBI Taxonomy" id="293826"/>
    <lineage>
        <taxon>Bacteria</taxon>
        <taxon>Bacillati</taxon>
        <taxon>Bacillota</taxon>
        <taxon>Clostridia</taxon>
        <taxon>Peptostreptococcales</taxon>
        <taxon>Natronincolaceae</taxon>
        <taxon>Alkaliphilus</taxon>
    </lineage>
</organism>
<dbReference type="STRING" id="293826.Amet_0189"/>
<dbReference type="PRINTS" id="PR00455">
    <property type="entry name" value="HTHTETR"/>
</dbReference>
<dbReference type="InterPro" id="IPR036271">
    <property type="entry name" value="Tet_transcr_reg_TetR-rel_C_sf"/>
</dbReference>
<evidence type="ECO:0000313" key="5">
    <source>
        <dbReference type="Proteomes" id="UP000001572"/>
    </source>
</evidence>
<protein>
    <submittedName>
        <fullName evidence="4">Transcriptional regulator, TetR family</fullName>
    </submittedName>
</protein>
<proteinExistence type="predicted"/>
<evidence type="ECO:0000256" key="2">
    <source>
        <dbReference type="PROSITE-ProRule" id="PRU00335"/>
    </source>
</evidence>
<dbReference type="Gene3D" id="1.10.357.10">
    <property type="entry name" value="Tetracycline Repressor, domain 2"/>
    <property type="match status" value="1"/>
</dbReference>
<dbReference type="KEGG" id="amt:Amet_0189"/>
<accession>A6TJQ8</accession>
<dbReference type="InterPro" id="IPR050624">
    <property type="entry name" value="HTH-type_Tx_Regulator"/>
</dbReference>
<dbReference type="Proteomes" id="UP000001572">
    <property type="component" value="Chromosome"/>
</dbReference>
<dbReference type="SUPFAM" id="SSF46689">
    <property type="entry name" value="Homeodomain-like"/>
    <property type="match status" value="1"/>
</dbReference>
<evidence type="ECO:0000259" key="3">
    <source>
        <dbReference type="PROSITE" id="PS50977"/>
    </source>
</evidence>
<sequence>MVREMKEKKILILESALRVFRQYGFHESKISMIAEEAGIGKGTVYEYFDSKKEIYEETIFYTADIYLQEVERIILENHSIRERLIAIAKHLGNFTEKNMGTVENLIRNSNILSQETKVGLLEIREKLYNALSKTFSQWEDKLEIRDDLNSKMITMIFLGMMKEFYEDALIFNKEDQGEIEIEDMIDVLLEGISKK</sequence>
<name>A6TJQ8_ALKMQ</name>
<dbReference type="OrthoDB" id="9812993at2"/>
<dbReference type="PANTHER" id="PTHR43479:SF11">
    <property type="entry name" value="ACREF_ENVCD OPERON REPRESSOR-RELATED"/>
    <property type="match status" value="1"/>
</dbReference>
<dbReference type="AlphaFoldDB" id="A6TJQ8"/>
<dbReference type="InterPro" id="IPR009057">
    <property type="entry name" value="Homeodomain-like_sf"/>
</dbReference>
<dbReference type="PANTHER" id="PTHR43479">
    <property type="entry name" value="ACREF/ENVCD OPERON REPRESSOR-RELATED"/>
    <property type="match status" value="1"/>
</dbReference>
<dbReference type="eggNOG" id="COG1309">
    <property type="taxonomic scope" value="Bacteria"/>
</dbReference>
<dbReference type="Pfam" id="PF00440">
    <property type="entry name" value="TetR_N"/>
    <property type="match status" value="1"/>
</dbReference>
<dbReference type="GO" id="GO:0003677">
    <property type="term" value="F:DNA binding"/>
    <property type="evidence" value="ECO:0007669"/>
    <property type="project" value="UniProtKB-UniRule"/>
</dbReference>
<dbReference type="Gene3D" id="1.10.10.60">
    <property type="entry name" value="Homeodomain-like"/>
    <property type="match status" value="1"/>
</dbReference>
<reference evidence="5" key="1">
    <citation type="journal article" date="2016" name="Genome Announc.">
        <title>Complete genome sequence of Alkaliphilus metalliredigens strain QYMF, an alkaliphilic and metal-reducing bacterium isolated from borax-contaminated leachate ponds.</title>
        <authorList>
            <person name="Hwang C."/>
            <person name="Copeland A."/>
            <person name="Lucas S."/>
            <person name="Lapidus A."/>
            <person name="Barry K."/>
            <person name="Detter J.C."/>
            <person name="Glavina Del Rio T."/>
            <person name="Hammon N."/>
            <person name="Israni S."/>
            <person name="Dalin E."/>
            <person name="Tice H."/>
            <person name="Pitluck S."/>
            <person name="Chertkov O."/>
            <person name="Brettin T."/>
            <person name="Bruce D."/>
            <person name="Han C."/>
            <person name="Schmutz J."/>
            <person name="Larimer F."/>
            <person name="Land M.L."/>
            <person name="Hauser L."/>
            <person name="Kyrpides N."/>
            <person name="Mikhailova N."/>
            <person name="Ye Q."/>
            <person name="Zhou J."/>
            <person name="Richardson P."/>
            <person name="Fields M.W."/>
        </authorList>
    </citation>
    <scope>NUCLEOTIDE SEQUENCE [LARGE SCALE GENOMIC DNA]</scope>
    <source>
        <strain evidence="5">QYMF</strain>
    </source>
</reference>
<feature type="domain" description="HTH tetR-type" evidence="3">
    <location>
        <begin position="6"/>
        <end position="66"/>
    </location>
</feature>
<evidence type="ECO:0000256" key="1">
    <source>
        <dbReference type="ARBA" id="ARBA00023125"/>
    </source>
</evidence>
<gene>
    <name evidence="4" type="ordered locus">Amet_0189</name>
</gene>
<dbReference type="InterPro" id="IPR001647">
    <property type="entry name" value="HTH_TetR"/>
</dbReference>
<evidence type="ECO:0000313" key="4">
    <source>
        <dbReference type="EMBL" id="ABR46426.1"/>
    </source>
</evidence>
<dbReference type="SUPFAM" id="SSF48498">
    <property type="entry name" value="Tetracyclin repressor-like, C-terminal domain"/>
    <property type="match status" value="1"/>
</dbReference>